<dbReference type="EMBL" id="CP020370">
    <property type="protein sequence ID" value="AUB80917.1"/>
    <property type="molecule type" value="Genomic_DNA"/>
</dbReference>
<evidence type="ECO:0000256" key="2">
    <source>
        <dbReference type="SAM" id="Phobius"/>
    </source>
</evidence>
<feature type="transmembrane region" description="Helical" evidence="2">
    <location>
        <begin position="461"/>
        <end position="481"/>
    </location>
</feature>
<protein>
    <submittedName>
        <fullName evidence="3">Uncharacterized protein</fullName>
    </submittedName>
</protein>
<feature type="compositionally biased region" description="Low complexity" evidence="1">
    <location>
        <begin position="25"/>
        <end position="38"/>
    </location>
</feature>
<sequence length="1363" mass="149350">MGRDPDPAGTGAQEDQGRANRGPLRARSTAAKARAGAGVQATLARIQLRRYAVFASTKPDDPPPTTFETQLDQELRAVAWTRRGATHAENPQGPPPEQDGGVYDRAFNSNLLGLAFSGGGIRSATFHLGVIQGLAKLRLLHRVDYLSMVSGGGYIGSWLSSWVHRQNDVAAGQGRPGILGVEDALCGPRASADGLASTPEPRQVRWLRAFSNYLTPRVGALSTDTLTAVSTYIRNLILNQTILVAFGAALLVLPWLLCALLPHMGNGWIEFWILGGALLILSGSLLAGFETLHAELGRGINGACPDTDLKTPRFYWILFSCFAAAAVLGGIAITYKPELVGWGWATLYGCAYGLGTPAGWWFGAYLCKDDVPDPDRDKRWLWRPLWALIAAAGLGAMVYLWARFAADSSHYLDNSLFAVAVGPLALLGAILLTTTLHLGLTGRRLREAGREVWNCHGAHQLRFGIIWMALTGAALFGPLALLLVNTWVAAAGGLTWIVTTIAGVLAGASQTTGGKRGSRAAEVIARIAPFVFVLGVLLVLSNAVYQTMSWAWSADASTSPGPVCVAATPEPAYKVAIEFRGDVGSGSFSEARPSTYSCLPNYIETSVALLDGHVWTLLQVMIGLLIAALLVSRRVDINVFGLHMFYRNRIERCYMGASNLTAGRRHPLTGLDPTDAPRLMNLVAPTPAGADPDTARFGQRPLPIVNTALNITAARNLAWQERKAASFTFTPMYCGYEIQEPDGQLLSCYQRTSAFLGDNPGWISLGLPITVSGAAASPNGGYHTNPATAFLMTVFNVRLGWWMPNPRYLHQWQKTGPKLSLRLLLEELSGLTSDRSRYVYLSDGGHFENLGIYELVRRRCRYIIVGDAGCDPRFGFEDLGNAVRKCKIDLGIDIDIDPRAIRPDASTGYSAFHCVVGRIHYETADQAARPGFLLYLKSSLTGDEPADVLQYAAAQRPFPHESTADQSYTESQFESYRKLGLHVAWSVLADAVAEHRSRNADGALDMEEMFTTLTEIWYPPSTQVQTSFSKYGEAIETIFATLRKDLDLAFLDDQFYPEWQHLMSAGPGQEAAPTTRLLPDQPAQMRAGFYFCSQLLQLMENVYVDLNLETQYEHPDNRGWMNLFRHWSWAQMFQVTWAISASTYGVRFQRFCRRRLSLSLGKVASRDPVRFHDLEQHAELNFVELDLVRRIVAGCFPDGPNPPRVVQLVLQVFGPLAEKDKPAFSYPFAFALIDASEDEPLLVYYRVQDHLRATGLGRMGLSVLLEEGTVKGVVGLDDKSAKDRPGDGVVQAQGHVLQEVSGLGADRGGPDYDQGRSAREADCKAQLTKIIPDTDYPALYRLWDSVVTAAQERGATREIDRRV</sequence>
<evidence type="ECO:0000313" key="4">
    <source>
        <dbReference type="Proteomes" id="UP000232638"/>
    </source>
</evidence>
<organism evidence="3 4">
    <name type="scientific">Candidatus Thiodictyon syntrophicum</name>
    <dbReference type="NCBI Taxonomy" id="1166950"/>
    <lineage>
        <taxon>Bacteria</taxon>
        <taxon>Pseudomonadati</taxon>
        <taxon>Pseudomonadota</taxon>
        <taxon>Gammaproteobacteria</taxon>
        <taxon>Chromatiales</taxon>
        <taxon>Chromatiaceae</taxon>
        <taxon>Thiodictyon</taxon>
    </lineage>
</organism>
<dbReference type="GO" id="GO:0005829">
    <property type="term" value="C:cytosol"/>
    <property type="evidence" value="ECO:0007669"/>
    <property type="project" value="TreeGrafter"/>
</dbReference>
<dbReference type="Proteomes" id="UP000232638">
    <property type="component" value="Chromosome"/>
</dbReference>
<feature type="transmembrane region" description="Helical" evidence="2">
    <location>
        <begin position="385"/>
        <end position="404"/>
    </location>
</feature>
<dbReference type="GO" id="GO:0046475">
    <property type="term" value="P:glycerophospholipid catabolic process"/>
    <property type="evidence" value="ECO:0007669"/>
    <property type="project" value="TreeGrafter"/>
</dbReference>
<dbReference type="KEGG" id="tsy:THSYN_08105"/>
<reference evidence="3 4" key="1">
    <citation type="submission" date="2017-03" db="EMBL/GenBank/DDBJ databases">
        <title>Complete genome sequence of Candidatus 'Thiodictyon syntrophicum' sp. nov. strain Cad16T, a photolithoautotroph purple sulfur bacterium isolated from an alpine meromictic lake.</title>
        <authorList>
            <person name="Luedin S.M."/>
            <person name="Pothier J.F."/>
            <person name="Danza F."/>
            <person name="Storelli N."/>
            <person name="Wittwer M."/>
            <person name="Tonolla M."/>
        </authorList>
    </citation>
    <scope>NUCLEOTIDE SEQUENCE [LARGE SCALE GENOMIC DNA]</scope>
    <source>
        <strain evidence="3 4">Cad16T</strain>
    </source>
</reference>
<dbReference type="PANTHER" id="PTHR10728:SF40">
    <property type="entry name" value="PATATIN FAMILY PROTEIN"/>
    <property type="match status" value="1"/>
</dbReference>
<feature type="transmembrane region" description="Helical" evidence="2">
    <location>
        <begin position="271"/>
        <end position="293"/>
    </location>
</feature>
<keyword evidence="2" id="KW-1133">Transmembrane helix</keyword>
<feature type="transmembrane region" description="Helical" evidence="2">
    <location>
        <begin position="527"/>
        <end position="545"/>
    </location>
</feature>
<dbReference type="InterPro" id="IPR016035">
    <property type="entry name" value="Acyl_Trfase/lysoPLipase"/>
</dbReference>
<name>A0A2K8U5T0_9GAMM</name>
<feature type="transmembrane region" description="Helical" evidence="2">
    <location>
        <begin position="416"/>
        <end position="440"/>
    </location>
</feature>
<feature type="transmembrane region" description="Helical" evidence="2">
    <location>
        <begin position="341"/>
        <end position="364"/>
    </location>
</feature>
<accession>A0A2K8U5T0</accession>
<keyword evidence="4" id="KW-1185">Reference proteome</keyword>
<dbReference type="Gene3D" id="3.40.1090.10">
    <property type="entry name" value="Cytosolic phospholipase A2 catalytic domain"/>
    <property type="match status" value="1"/>
</dbReference>
<keyword evidence="2" id="KW-0812">Transmembrane</keyword>
<feature type="transmembrane region" description="Helical" evidence="2">
    <location>
        <begin position="314"/>
        <end position="335"/>
    </location>
</feature>
<evidence type="ECO:0000256" key="1">
    <source>
        <dbReference type="SAM" id="MobiDB-lite"/>
    </source>
</evidence>
<keyword evidence="2" id="KW-0472">Membrane</keyword>
<dbReference type="PANTHER" id="PTHR10728">
    <property type="entry name" value="CYTOSOLIC PHOSPHOLIPASE A2"/>
    <property type="match status" value="1"/>
</dbReference>
<dbReference type="SUPFAM" id="SSF52151">
    <property type="entry name" value="FabD/lysophospholipase-like"/>
    <property type="match status" value="1"/>
</dbReference>
<dbReference type="GO" id="GO:0004623">
    <property type="term" value="F:phospholipase A2 activity"/>
    <property type="evidence" value="ECO:0007669"/>
    <property type="project" value="TreeGrafter"/>
</dbReference>
<feature type="transmembrane region" description="Helical" evidence="2">
    <location>
        <begin position="487"/>
        <end position="506"/>
    </location>
</feature>
<proteinExistence type="predicted"/>
<gene>
    <name evidence="3" type="ORF">THSYN_08105</name>
</gene>
<feature type="transmembrane region" description="Helical" evidence="2">
    <location>
        <begin position="242"/>
        <end position="265"/>
    </location>
</feature>
<feature type="region of interest" description="Disordered" evidence="1">
    <location>
        <begin position="1"/>
        <end position="38"/>
    </location>
</feature>
<evidence type="ECO:0000313" key="3">
    <source>
        <dbReference type="EMBL" id="AUB80917.1"/>
    </source>
</evidence>